<dbReference type="NCBIfam" id="TIGR01549">
    <property type="entry name" value="HAD-SF-IA-v1"/>
    <property type="match status" value="1"/>
</dbReference>
<dbReference type="InterPro" id="IPR023214">
    <property type="entry name" value="HAD_sf"/>
</dbReference>
<dbReference type="Proteomes" id="UP000263012">
    <property type="component" value="Chromosome"/>
</dbReference>
<dbReference type="GO" id="GO:0016787">
    <property type="term" value="F:hydrolase activity"/>
    <property type="evidence" value="ECO:0007669"/>
    <property type="project" value="UniProtKB-KW"/>
</dbReference>
<evidence type="ECO:0000256" key="2">
    <source>
        <dbReference type="ARBA" id="ARBA00022801"/>
    </source>
</evidence>
<dbReference type="SUPFAM" id="SSF56784">
    <property type="entry name" value="HAD-like"/>
    <property type="match status" value="1"/>
</dbReference>
<evidence type="ECO:0000313" key="4">
    <source>
        <dbReference type="Proteomes" id="UP000263012"/>
    </source>
</evidence>
<dbReference type="PRINTS" id="PR00413">
    <property type="entry name" value="HADHALOGNASE"/>
</dbReference>
<dbReference type="PANTHER" id="PTHR43316:SF3">
    <property type="entry name" value="HALOACID DEHALOGENASE, TYPE II (AFU_ORTHOLOGUE AFUA_2G07750)-RELATED"/>
    <property type="match status" value="1"/>
</dbReference>
<comment type="similarity">
    <text evidence="1">Belongs to the HAD-like hydrolase superfamily.</text>
</comment>
<keyword evidence="2 3" id="KW-0378">Hydrolase</keyword>
<gene>
    <name evidence="3" type="ORF">AArcSl_2198</name>
</gene>
<accession>A0A343TL51</accession>
<dbReference type="InterPro" id="IPR036412">
    <property type="entry name" value="HAD-like_sf"/>
</dbReference>
<dbReference type="Gene3D" id="1.10.150.240">
    <property type="entry name" value="Putative phosphatase, domain 2"/>
    <property type="match status" value="1"/>
</dbReference>
<dbReference type="Gene3D" id="3.40.50.1000">
    <property type="entry name" value="HAD superfamily/HAD-like"/>
    <property type="match status" value="1"/>
</dbReference>
<dbReference type="SFLD" id="SFLDS00003">
    <property type="entry name" value="Haloacid_Dehalogenase"/>
    <property type="match status" value="1"/>
</dbReference>
<dbReference type="AlphaFoldDB" id="A0A343TL51"/>
<evidence type="ECO:0000256" key="1">
    <source>
        <dbReference type="ARBA" id="ARBA00007958"/>
    </source>
</evidence>
<keyword evidence="4" id="KW-1185">Reference proteome</keyword>
<dbReference type="SFLD" id="SFLDG01129">
    <property type="entry name" value="C1.5:_HAD__Beta-PGM__Phosphata"/>
    <property type="match status" value="1"/>
</dbReference>
<sequence length="216" mass="23090">MSNDDRQIAVTFDLFGTLVSTTRPEDPAGAVAEELRAREVSVPDNWCELYATPHVEIEPGMELPLPDHVRAALEEVGAEYGGEDVVTAAVRAAFDRRAELRDGATEAIDAANEYGRVGVLSNCSVPGLVERTLERVELGDRFDAVLASVDVGYRKPDPRAFEAAADRLGVDPTALVHVGDDPETDGGIEEIGGTPILLGDVPLSAVPTRLSEVQSR</sequence>
<name>A0A343TL51_9EURY</name>
<dbReference type="EMBL" id="CP025066">
    <property type="protein sequence ID" value="AUX09823.1"/>
    <property type="molecule type" value="Genomic_DNA"/>
</dbReference>
<organism evidence="3 4">
    <name type="scientific">Halalkaliarchaeum desulfuricum</name>
    <dbReference type="NCBI Taxonomy" id="2055893"/>
    <lineage>
        <taxon>Archaea</taxon>
        <taxon>Methanobacteriati</taxon>
        <taxon>Methanobacteriota</taxon>
        <taxon>Stenosarchaea group</taxon>
        <taxon>Halobacteria</taxon>
        <taxon>Halobacteriales</taxon>
        <taxon>Haloferacaceae</taxon>
        <taxon>Halalkaliarchaeum</taxon>
    </lineage>
</organism>
<dbReference type="InterPro" id="IPR006439">
    <property type="entry name" value="HAD-SF_hydro_IA"/>
</dbReference>
<dbReference type="KEGG" id="hdf:AArcSl_2198"/>
<proteinExistence type="inferred from homology"/>
<protein>
    <submittedName>
        <fullName evidence="3">HAD family hydrolase</fullName>
    </submittedName>
</protein>
<dbReference type="InterPro" id="IPR051540">
    <property type="entry name" value="S-2-haloacid_dehalogenase"/>
</dbReference>
<dbReference type="PANTHER" id="PTHR43316">
    <property type="entry name" value="HYDROLASE, HALOACID DELAHOGENASE-RELATED"/>
    <property type="match status" value="1"/>
</dbReference>
<dbReference type="NCBIfam" id="TIGR01509">
    <property type="entry name" value="HAD-SF-IA-v3"/>
    <property type="match status" value="1"/>
</dbReference>
<reference evidence="4" key="1">
    <citation type="submission" date="2017-11" db="EMBL/GenBank/DDBJ databases">
        <title>Phenotypic and genomic properties of facultatively anaerobic sulfur-reducing natronoarchaea from hypersaline soda lakes.</title>
        <authorList>
            <person name="Sorokin D.Y."/>
            <person name="Kublanov I.V."/>
            <person name="Roman P."/>
            <person name="Sinninghe Damste J.S."/>
            <person name="Golyshin P.N."/>
            <person name="Rojo D."/>
            <person name="Ciordia S."/>
            <person name="Mena M.D.C."/>
            <person name="Ferrer M."/>
            <person name="Messina E."/>
            <person name="Smedile F."/>
            <person name="La Spada G."/>
            <person name="La Cono V."/>
            <person name="Yakimov M.M."/>
        </authorList>
    </citation>
    <scope>NUCLEOTIDE SEQUENCE [LARGE SCALE GENOMIC DNA]</scope>
    <source>
        <strain evidence="4">AArc-Sl</strain>
    </source>
</reference>
<evidence type="ECO:0000313" key="3">
    <source>
        <dbReference type="EMBL" id="AUX09823.1"/>
    </source>
</evidence>
<dbReference type="Pfam" id="PF00702">
    <property type="entry name" value="Hydrolase"/>
    <property type="match status" value="1"/>
</dbReference>
<dbReference type="InterPro" id="IPR023198">
    <property type="entry name" value="PGP-like_dom2"/>
</dbReference>